<accession>A0A2X2WH28</accession>
<dbReference type="EMBL" id="UAVY01000009">
    <property type="protein sequence ID" value="SQB40228.1"/>
    <property type="molecule type" value="Genomic_DNA"/>
</dbReference>
<dbReference type="RefSeq" id="WP_258525348.1">
    <property type="nucleotide sequence ID" value="NZ_CP136816.1"/>
</dbReference>
<evidence type="ECO:0000313" key="2">
    <source>
        <dbReference type="Proteomes" id="UP000251584"/>
    </source>
</evidence>
<name>A0A2X2WH28_CITKO</name>
<dbReference type="AlphaFoldDB" id="A0A2X2WH28"/>
<reference evidence="1 2" key="1">
    <citation type="submission" date="2018-06" db="EMBL/GenBank/DDBJ databases">
        <authorList>
            <consortium name="Pathogen Informatics"/>
            <person name="Doyle S."/>
        </authorList>
    </citation>
    <scope>NUCLEOTIDE SEQUENCE [LARGE SCALE GENOMIC DNA]</scope>
    <source>
        <strain evidence="1 2">NCTC10786</strain>
    </source>
</reference>
<gene>
    <name evidence="1" type="ORF">NCTC10786_05325</name>
</gene>
<sequence length="74" mass="8087">MAIAERIAIGPSGDTYEIHLGANCYHYRTDGKANLMKEGMNHAYLCRVTSETIKYALAAIVELQQKLSAAGVED</sequence>
<organism evidence="1 2">
    <name type="scientific">Citrobacter koseri</name>
    <name type="common">Citrobacter diversus</name>
    <dbReference type="NCBI Taxonomy" id="545"/>
    <lineage>
        <taxon>Bacteria</taxon>
        <taxon>Pseudomonadati</taxon>
        <taxon>Pseudomonadota</taxon>
        <taxon>Gammaproteobacteria</taxon>
        <taxon>Enterobacterales</taxon>
        <taxon>Enterobacteriaceae</taxon>
        <taxon>Citrobacter</taxon>
    </lineage>
</organism>
<proteinExistence type="predicted"/>
<dbReference type="Proteomes" id="UP000251584">
    <property type="component" value="Unassembled WGS sequence"/>
</dbReference>
<evidence type="ECO:0000313" key="1">
    <source>
        <dbReference type="EMBL" id="SQB40228.1"/>
    </source>
</evidence>
<protein>
    <submittedName>
        <fullName evidence="1">Uncharacterized protein</fullName>
    </submittedName>
</protein>